<evidence type="ECO:0000313" key="3">
    <source>
        <dbReference type="Proteomes" id="UP000298327"/>
    </source>
</evidence>
<dbReference type="AlphaFoldDB" id="A0A4Y9XWN4"/>
<feature type="region of interest" description="Disordered" evidence="1">
    <location>
        <begin position="1"/>
        <end position="21"/>
    </location>
</feature>
<comment type="caution">
    <text evidence="2">The sequence shown here is derived from an EMBL/GenBank/DDBJ whole genome shotgun (WGS) entry which is preliminary data.</text>
</comment>
<protein>
    <submittedName>
        <fullName evidence="2">Uncharacterized protein</fullName>
    </submittedName>
</protein>
<evidence type="ECO:0000256" key="1">
    <source>
        <dbReference type="SAM" id="MobiDB-lite"/>
    </source>
</evidence>
<organism evidence="2 3">
    <name type="scientific">Dentipellis fragilis</name>
    <dbReference type="NCBI Taxonomy" id="205917"/>
    <lineage>
        <taxon>Eukaryota</taxon>
        <taxon>Fungi</taxon>
        <taxon>Dikarya</taxon>
        <taxon>Basidiomycota</taxon>
        <taxon>Agaricomycotina</taxon>
        <taxon>Agaricomycetes</taxon>
        <taxon>Russulales</taxon>
        <taxon>Hericiaceae</taxon>
        <taxon>Dentipellis</taxon>
    </lineage>
</organism>
<dbReference type="EMBL" id="SEOQ01001216">
    <property type="protein sequence ID" value="TFY52999.1"/>
    <property type="molecule type" value="Genomic_DNA"/>
</dbReference>
<reference evidence="2 3" key="1">
    <citation type="submission" date="2019-02" db="EMBL/GenBank/DDBJ databases">
        <title>Genome sequencing of the rare red list fungi Dentipellis fragilis.</title>
        <authorList>
            <person name="Buettner E."/>
            <person name="Kellner H."/>
        </authorList>
    </citation>
    <scope>NUCLEOTIDE SEQUENCE [LARGE SCALE GENOMIC DNA]</scope>
    <source>
        <strain evidence="2 3">DSM 105465</strain>
    </source>
</reference>
<evidence type="ECO:0000313" key="2">
    <source>
        <dbReference type="EMBL" id="TFY52999.1"/>
    </source>
</evidence>
<keyword evidence="3" id="KW-1185">Reference proteome</keyword>
<dbReference type="Proteomes" id="UP000298327">
    <property type="component" value="Unassembled WGS sequence"/>
</dbReference>
<feature type="compositionally biased region" description="Basic and acidic residues" evidence="1">
    <location>
        <begin position="1"/>
        <end position="10"/>
    </location>
</feature>
<name>A0A4Y9XWN4_9AGAM</name>
<accession>A0A4Y9XWN4</accession>
<sequence length="163" mass="17919">MGPKPAESRRHERRATFRSYGHRINLEDERGYQNDDAEVQTQSDFRLLELEAAALGPVRGSLSPDSFPYDLHSRTASGDELVFCLAGSPPPSAPGVFSNPGTLDSGVSLTIASLRLTSRILRLLKIYAVMYTLGRGVAEVYLPSGIDAVVPRTELKLRVMPYK</sequence>
<proteinExistence type="predicted"/>
<gene>
    <name evidence="2" type="ORF">EVG20_g10312</name>
</gene>